<dbReference type="Proteomes" id="UP001497382">
    <property type="component" value="Unassembled WGS sequence"/>
</dbReference>
<comment type="caution">
    <text evidence="1">The sequence shown here is derived from an EMBL/GenBank/DDBJ whole genome shotgun (WGS) entry which is preliminary data.</text>
</comment>
<reference evidence="1 2" key="1">
    <citation type="submission" date="2024-04" db="EMBL/GenBank/DDBJ databases">
        <authorList>
            <person name="Rising A."/>
            <person name="Reimegard J."/>
            <person name="Sonavane S."/>
            <person name="Akerstrom W."/>
            <person name="Nylinder S."/>
            <person name="Hedman E."/>
            <person name="Kallberg Y."/>
        </authorList>
    </citation>
    <scope>NUCLEOTIDE SEQUENCE [LARGE SCALE GENOMIC DNA]</scope>
</reference>
<dbReference type="PANTHER" id="PTHR21174:SF0">
    <property type="entry name" value="HD PHOSPHOHYDROLASE FAMILY PROTEIN-RELATED"/>
    <property type="match status" value="1"/>
</dbReference>
<dbReference type="PANTHER" id="PTHR21174">
    <property type="match status" value="1"/>
</dbReference>
<evidence type="ECO:0008006" key="3">
    <source>
        <dbReference type="Google" id="ProtNLM"/>
    </source>
</evidence>
<protein>
    <recommendedName>
        <fullName evidence="3">HD domain-containing protein</fullName>
    </recommendedName>
</protein>
<dbReference type="EMBL" id="CAXIEN010000265">
    <property type="protein sequence ID" value="CAL1290514.1"/>
    <property type="molecule type" value="Genomic_DNA"/>
</dbReference>
<dbReference type="AlphaFoldDB" id="A0AAV2B3D0"/>
<dbReference type="SUPFAM" id="SSF109604">
    <property type="entry name" value="HD-domain/PDEase-like"/>
    <property type="match status" value="1"/>
</dbReference>
<sequence length="168" mass="20123">MSEMASDEADVNAYVHQKWLELTAGVEASIKEKWWNTLKSRYAEDIRKYHTFLHLKRMFQHMESLSNEIQNKDAVSYAIFFHDVVYDAHSQENEEQSIKLYNEFASESGISDNIRNILNRFEKNIVSCQKTNTTFYDQRFFNCFCKYPTFMQHRHFEKSTKSKLEVIY</sequence>
<proteinExistence type="predicted"/>
<gene>
    <name evidence="1" type="ORF">LARSCL_LOCUS16534</name>
</gene>
<evidence type="ECO:0000313" key="2">
    <source>
        <dbReference type="Proteomes" id="UP001497382"/>
    </source>
</evidence>
<keyword evidence="2" id="KW-1185">Reference proteome</keyword>
<organism evidence="1 2">
    <name type="scientific">Larinioides sclopetarius</name>
    <dbReference type="NCBI Taxonomy" id="280406"/>
    <lineage>
        <taxon>Eukaryota</taxon>
        <taxon>Metazoa</taxon>
        <taxon>Ecdysozoa</taxon>
        <taxon>Arthropoda</taxon>
        <taxon>Chelicerata</taxon>
        <taxon>Arachnida</taxon>
        <taxon>Araneae</taxon>
        <taxon>Araneomorphae</taxon>
        <taxon>Entelegynae</taxon>
        <taxon>Araneoidea</taxon>
        <taxon>Araneidae</taxon>
        <taxon>Larinioides</taxon>
    </lineage>
</organism>
<evidence type="ECO:0000313" key="1">
    <source>
        <dbReference type="EMBL" id="CAL1290514.1"/>
    </source>
</evidence>
<dbReference type="Gene3D" id="1.10.472.50">
    <property type="entry name" value="HD-domain/PDEase-like"/>
    <property type="match status" value="1"/>
</dbReference>
<name>A0AAV2B3D0_9ARAC</name>
<accession>A0AAV2B3D0</accession>
<dbReference type="InterPro" id="IPR009218">
    <property type="entry name" value="HD_phosphohydro"/>
</dbReference>